<dbReference type="RefSeq" id="WP_091588634.1">
    <property type="nucleotide sequence ID" value="NZ_JBHRWG010000007.1"/>
</dbReference>
<dbReference type="STRING" id="307121.GA0070620_0831"/>
<gene>
    <name evidence="2" type="ORF">GA0070620_0831</name>
</gene>
<evidence type="ECO:0008006" key="4">
    <source>
        <dbReference type="Google" id="ProtNLM"/>
    </source>
</evidence>
<feature type="region of interest" description="Disordered" evidence="1">
    <location>
        <begin position="273"/>
        <end position="301"/>
    </location>
</feature>
<name>A0A1C3MYE7_9ACTN</name>
<dbReference type="EMBL" id="LT598496">
    <property type="protein sequence ID" value="SBV25357.1"/>
    <property type="molecule type" value="Genomic_DNA"/>
</dbReference>
<organism evidence="2 3">
    <name type="scientific">Micromonospora krabiensis</name>
    <dbReference type="NCBI Taxonomy" id="307121"/>
    <lineage>
        <taxon>Bacteria</taxon>
        <taxon>Bacillati</taxon>
        <taxon>Actinomycetota</taxon>
        <taxon>Actinomycetes</taxon>
        <taxon>Micromonosporales</taxon>
        <taxon>Micromonosporaceae</taxon>
        <taxon>Micromonospora</taxon>
    </lineage>
</organism>
<proteinExistence type="predicted"/>
<accession>A0A1C3MYE7</accession>
<dbReference type="Proteomes" id="UP000199393">
    <property type="component" value="Chromosome I"/>
</dbReference>
<dbReference type="OrthoDB" id="3755682at2"/>
<keyword evidence="3" id="KW-1185">Reference proteome</keyword>
<protein>
    <recommendedName>
        <fullName evidence="4">Class I SAM-dependent methyltransferase</fullName>
    </recommendedName>
</protein>
<dbReference type="SUPFAM" id="SSF53335">
    <property type="entry name" value="S-adenosyl-L-methionine-dependent methyltransferases"/>
    <property type="match status" value="1"/>
</dbReference>
<dbReference type="Gene3D" id="3.40.50.150">
    <property type="entry name" value="Vaccinia Virus protein VP39"/>
    <property type="match status" value="1"/>
</dbReference>
<reference evidence="3" key="1">
    <citation type="submission" date="2016-06" db="EMBL/GenBank/DDBJ databases">
        <authorList>
            <person name="Varghese N."/>
            <person name="Submissions Spin"/>
        </authorList>
    </citation>
    <scope>NUCLEOTIDE SEQUENCE [LARGE SCALE GENOMIC DNA]</scope>
    <source>
        <strain evidence="3">DSM 45344</strain>
    </source>
</reference>
<dbReference type="AlphaFoldDB" id="A0A1C3MYE7"/>
<sequence length="531" mass="55417">MNLRLTGGEMPLWSDLDGRHGPGPVHGPVLAPLLAGASGRTLVLGPLDPALLDAVPADDLTVLVRGLADAEVLAARLAGRPGAGVLCGGPERLATEPAYDTVIALDGLERLRSTEGADLTWYETLTLLVATLRPGGALLLAVENHLGLHRLVAAPTAVTDSEWATVGEYDPDRPAGLARLRARLTDAGLRLTDAHTAWPSPLAPTVLLAPGLLADPEVVGFLQATLGRACAGWPEALTDPGRLAATAVRHGAATELAPAWILRAERATLGWGGSDHTAGDAAEPGHRVGASPSGPERGAGRPVGLVALGDDRFDVVDGAGRPLVRRADGTTTPVPTGRTVEDLLIGAALRHDLPTVRELLHRWQAGRHAGVPVDQLVATPGGGLAPLVPALPPGVALRHLAVRLIDAGLAHLWPSPADPVELALTLAALAGSAFEPVPPTGDAPTRVETPSYRELLATRDRLARELGEAREREEWYERTLAAREGELRRAREIVALLSGTPTARAGKLVLAGARRARRTAGAAVRRVLPRD</sequence>
<evidence type="ECO:0000313" key="2">
    <source>
        <dbReference type="EMBL" id="SBV25357.1"/>
    </source>
</evidence>
<evidence type="ECO:0000256" key="1">
    <source>
        <dbReference type="SAM" id="MobiDB-lite"/>
    </source>
</evidence>
<evidence type="ECO:0000313" key="3">
    <source>
        <dbReference type="Proteomes" id="UP000199393"/>
    </source>
</evidence>
<dbReference type="InterPro" id="IPR029063">
    <property type="entry name" value="SAM-dependent_MTases_sf"/>
</dbReference>